<evidence type="ECO:0000259" key="3">
    <source>
        <dbReference type="Pfam" id="PF18962"/>
    </source>
</evidence>
<dbReference type="NCBIfam" id="TIGR04183">
    <property type="entry name" value="Por_Secre_tail"/>
    <property type="match status" value="1"/>
</dbReference>
<keyword evidence="5" id="KW-1185">Reference proteome</keyword>
<protein>
    <submittedName>
        <fullName evidence="4">T9SS type A sorting domain-containing protein</fullName>
    </submittedName>
</protein>
<dbReference type="PANTHER" id="PTHR35580:SF1">
    <property type="entry name" value="PHYTASE-LIKE DOMAIN-CONTAINING PROTEIN"/>
    <property type="match status" value="1"/>
</dbReference>
<feature type="signal peptide" evidence="2">
    <location>
        <begin position="1"/>
        <end position="19"/>
    </location>
</feature>
<dbReference type="SUPFAM" id="SSF101898">
    <property type="entry name" value="NHL repeat"/>
    <property type="match status" value="2"/>
</dbReference>
<dbReference type="KEGG" id="fnk:E1750_07365"/>
<gene>
    <name evidence="4" type="ORF">E1750_07365</name>
</gene>
<dbReference type="InterPro" id="IPR010620">
    <property type="entry name" value="SBBP_repeat"/>
</dbReference>
<dbReference type="Proteomes" id="UP000291124">
    <property type="component" value="Chromosome"/>
</dbReference>
<dbReference type="InterPro" id="IPR026444">
    <property type="entry name" value="Secre_tail"/>
</dbReference>
<organism evidence="4 5">
    <name type="scientific">Flavobacterium nackdongense</name>
    <dbReference type="NCBI Taxonomy" id="2547394"/>
    <lineage>
        <taxon>Bacteria</taxon>
        <taxon>Pseudomonadati</taxon>
        <taxon>Bacteroidota</taxon>
        <taxon>Flavobacteriia</taxon>
        <taxon>Flavobacteriales</taxon>
        <taxon>Flavobacteriaceae</taxon>
        <taxon>Flavobacterium</taxon>
    </lineage>
</organism>
<keyword evidence="1 2" id="KW-0732">Signal</keyword>
<accession>A0A4P6Y7N9</accession>
<dbReference type="OrthoDB" id="9811934at2"/>
<evidence type="ECO:0000256" key="2">
    <source>
        <dbReference type="SAM" id="SignalP"/>
    </source>
</evidence>
<dbReference type="PANTHER" id="PTHR35580">
    <property type="entry name" value="CELL SURFACE GLYCOPROTEIN (S-LAYER PROTEIN)-LIKE PROTEIN"/>
    <property type="match status" value="1"/>
</dbReference>
<reference evidence="5" key="1">
    <citation type="submission" date="2019-03" db="EMBL/GenBank/DDBJ databases">
        <title>Flavobacterium sp.</title>
        <authorList>
            <person name="Kim H."/>
        </authorList>
    </citation>
    <scope>NUCLEOTIDE SEQUENCE [LARGE SCALE GENOMIC DNA]</scope>
    <source>
        <strain evidence="5">GS13</strain>
    </source>
</reference>
<dbReference type="Pfam" id="PF18962">
    <property type="entry name" value="Por_Secre_tail"/>
    <property type="match status" value="1"/>
</dbReference>
<dbReference type="EMBL" id="CP037933">
    <property type="protein sequence ID" value="QBN18636.1"/>
    <property type="molecule type" value="Genomic_DNA"/>
</dbReference>
<dbReference type="RefSeq" id="WP_133276158.1">
    <property type="nucleotide sequence ID" value="NZ_CP037933.1"/>
</dbReference>
<feature type="domain" description="Secretion system C-terminal sorting" evidence="3">
    <location>
        <begin position="517"/>
        <end position="589"/>
    </location>
</feature>
<evidence type="ECO:0000313" key="5">
    <source>
        <dbReference type="Proteomes" id="UP000291124"/>
    </source>
</evidence>
<proteinExistence type="predicted"/>
<sequence>MKKSLLLFVVCFLSYFANAQTPSLTWVRQMGKFGGFVTPRASVVDASGNVITTGLFKNSIDFDPGAGVSTLTSVNNPNTANNQNDIFISKVDSNGNFVWAKQLAGIELKDATAVGVDAAGNVYTTGFFYGTVDFDPGAGVSNLTSKGYNDIFISKLDASGNFVWAKLMGSIFGDSGYAITVDPAGNVFTTGSFSDTCDFDPNAGVSTMTALVENIFISKLDTNGNFVWAKSMGGIAYNRGRLITSDAAGNVYVGGTFGGTTDFDPNAGVANLTSVGSFGGNEDMFILKLDLNGSYVWAKQFSGTGTKFLKGMAVDASGNIFTAGMFSGTVDFNPSAAVANLSGPTYGDDGFISKLDAAGNYVWVKQLEGTIRDVASLALDTAGNIYTTGNFYSDSPTDFDVGVGIYNLSIMHRFGDDTYILKLNASGSFVWVKQIGGVPSVTAGADTIGKSIVVDGSGNIYTTGTFGSSTSDSGDFDPNAGVALLTPTGGSADMFVHKMGQTALGLSKKPIESKITIYPNPSSGIFNIEIDENSIGAKATIYNLLGQKVKEFDLKTTTTTTTTNQTLNKGIYLLEIEKEGNRTTKKLMVK</sequence>
<dbReference type="InterPro" id="IPR052918">
    <property type="entry name" value="Motility_Chemotaxis_Reg"/>
</dbReference>
<name>A0A4P6Y7N9_9FLAO</name>
<evidence type="ECO:0000313" key="4">
    <source>
        <dbReference type="EMBL" id="QBN18636.1"/>
    </source>
</evidence>
<evidence type="ECO:0000256" key="1">
    <source>
        <dbReference type="ARBA" id="ARBA00022729"/>
    </source>
</evidence>
<feature type="chain" id="PRO_5020886055" evidence="2">
    <location>
        <begin position="20"/>
        <end position="590"/>
    </location>
</feature>
<dbReference type="Pfam" id="PF06739">
    <property type="entry name" value="SBBP"/>
    <property type="match status" value="1"/>
</dbReference>
<dbReference type="AlphaFoldDB" id="A0A4P6Y7N9"/>